<evidence type="ECO:0000313" key="4">
    <source>
        <dbReference type="Proteomes" id="UP001260188"/>
    </source>
</evidence>
<dbReference type="InterPro" id="IPR050312">
    <property type="entry name" value="IolE/XylAMocC-like"/>
</dbReference>
<keyword evidence="3" id="KW-0456">Lyase</keyword>
<proteinExistence type="predicted"/>
<dbReference type="EMBL" id="JAVIZA010000001">
    <property type="protein sequence ID" value="MDR6168484.1"/>
    <property type="molecule type" value="Genomic_DNA"/>
</dbReference>
<dbReference type="PANTHER" id="PTHR12110">
    <property type="entry name" value="HYDROXYPYRUVATE ISOMERASE"/>
    <property type="match status" value="1"/>
</dbReference>
<feature type="domain" description="Xylose isomerase-like TIM barrel" evidence="2">
    <location>
        <begin position="27"/>
        <end position="259"/>
    </location>
</feature>
<keyword evidence="4" id="KW-1185">Reference proteome</keyword>
<dbReference type="PANTHER" id="PTHR12110:SF52">
    <property type="entry name" value="XYLOSE ISOMERASE"/>
    <property type="match status" value="1"/>
</dbReference>
<dbReference type="InterPro" id="IPR013022">
    <property type="entry name" value="Xyl_isomerase-like_TIM-brl"/>
</dbReference>
<dbReference type="GO" id="GO:0016853">
    <property type="term" value="F:isomerase activity"/>
    <property type="evidence" value="ECO:0007669"/>
    <property type="project" value="UniProtKB-KW"/>
</dbReference>
<accession>A0ABU1I681</accession>
<name>A0ABU1I681_9MICO</name>
<dbReference type="SUPFAM" id="SSF51658">
    <property type="entry name" value="Xylose isomerase-like"/>
    <property type="match status" value="1"/>
</dbReference>
<sequence>MIGLGTYAFLWEHSERASQPLSLVGAFERTRELGVDLFQICDYAPLELMDGIELRDAAAAARDLGLTIEVGTKGVAPERLTRFLELAAVFDARLVRSMIYAPDSRPTLVEAEAWLRGILPAYEAAGVSLALETYEQVSTADLTRLIAAIDSPALGVCLDPANVVARLELPRETVELAAPYVTNIHVKDFAFARQPGWVGFTFTGARMGEGLHDYPHLLETVRPRERGVDEREVNEIVEHWLPWQGDAETTVRTERDWTRATLEYLRST</sequence>
<evidence type="ECO:0000313" key="3">
    <source>
        <dbReference type="EMBL" id="MDR6168484.1"/>
    </source>
</evidence>
<evidence type="ECO:0000256" key="1">
    <source>
        <dbReference type="ARBA" id="ARBA00023277"/>
    </source>
</evidence>
<organism evidence="3 4">
    <name type="scientific">Microbacterium paludicola</name>
    <dbReference type="NCBI Taxonomy" id="300019"/>
    <lineage>
        <taxon>Bacteria</taxon>
        <taxon>Bacillati</taxon>
        <taxon>Actinomycetota</taxon>
        <taxon>Actinomycetes</taxon>
        <taxon>Micrococcales</taxon>
        <taxon>Microbacteriaceae</taxon>
        <taxon>Microbacterium</taxon>
    </lineage>
</organism>
<dbReference type="InterPro" id="IPR036237">
    <property type="entry name" value="Xyl_isomerase-like_sf"/>
</dbReference>
<keyword evidence="3" id="KW-0413">Isomerase</keyword>
<dbReference type="Gene3D" id="3.20.20.150">
    <property type="entry name" value="Divalent-metal-dependent TIM barrel enzymes"/>
    <property type="match status" value="1"/>
</dbReference>
<protein>
    <submittedName>
        <fullName evidence="3">Sugar phosphate isomerase/epimerase</fullName>
        <ecNumber evidence="3">4.1.1.120</ecNumber>
    </submittedName>
</protein>
<dbReference type="RefSeq" id="WP_071918561.1">
    <property type="nucleotide sequence ID" value="NZ_CP018134.1"/>
</dbReference>
<keyword evidence="1" id="KW-0119">Carbohydrate metabolism</keyword>
<dbReference type="EC" id="4.1.1.120" evidence="3"/>
<comment type="caution">
    <text evidence="3">The sequence shown here is derived from an EMBL/GenBank/DDBJ whole genome shotgun (WGS) entry which is preliminary data.</text>
</comment>
<dbReference type="GO" id="GO:0016829">
    <property type="term" value="F:lyase activity"/>
    <property type="evidence" value="ECO:0007669"/>
    <property type="project" value="UniProtKB-KW"/>
</dbReference>
<gene>
    <name evidence="3" type="ORF">QE367_002688</name>
</gene>
<evidence type="ECO:0000259" key="2">
    <source>
        <dbReference type="Pfam" id="PF01261"/>
    </source>
</evidence>
<dbReference type="Proteomes" id="UP001260188">
    <property type="component" value="Unassembled WGS sequence"/>
</dbReference>
<dbReference type="Pfam" id="PF01261">
    <property type="entry name" value="AP_endonuc_2"/>
    <property type="match status" value="1"/>
</dbReference>
<reference evidence="3 4" key="1">
    <citation type="submission" date="2023-08" db="EMBL/GenBank/DDBJ databases">
        <title>Functional and genomic diversity of the sorghum phyllosphere microbiome.</title>
        <authorList>
            <person name="Shade A."/>
        </authorList>
    </citation>
    <scope>NUCLEOTIDE SEQUENCE [LARGE SCALE GENOMIC DNA]</scope>
    <source>
        <strain evidence="3 4">SORGH_AS_0919</strain>
    </source>
</reference>